<dbReference type="RefSeq" id="WP_400879511.1">
    <property type="nucleotide sequence ID" value="NZ_JBIWXY010000001.1"/>
</dbReference>
<dbReference type="CDD" id="cd15830">
    <property type="entry name" value="BamD"/>
    <property type="match status" value="1"/>
</dbReference>
<dbReference type="Pfam" id="PF13525">
    <property type="entry name" value="YfiO"/>
    <property type="match status" value="1"/>
</dbReference>
<dbReference type="Gene3D" id="1.25.40.10">
    <property type="entry name" value="Tetratricopeptide repeat domain"/>
    <property type="match status" value="1"/>
</dbReference>
<keyword evidence="2 6" id="KW-0472">Membrane</keyword>
<keyword evidence="4 6" id="KW-0998">Cell outer membrane</keyword>
<comment type="subunit">
    <text evidence="6">Part of the Bam complex.</text>
</comment>
<feature type="signal peptide" evidence="7">
    <location>
        <begin position="1"/>
        <end position="19"/>
    </location>
</feature>
<evidence type="ECO:0000256" key="7">
    <source>
        <dbReference type="SAM" id="SignalP"/>
    </source>
</evidence>
<name>A0ABW8GIZ3_9PROT</name>
<dbReference type="HAMAP" id="MF_00922">
    <property type="entry name" value="OM_assembly_BamD"/>
    <property type="match status" value="1"/>
</dbReference>
<dbReference type="PANTHER" id="PTHR37423">
    <property type="entry name" value="SOLUBLE LYTIC MUREIN TRANSGLYCOSYLASE-RELATED"/>
    <property type="match status" value="1"/>
</dbReference>
<dbReference type="SUPFAM" id="SSF48452">
    <property type="entry name" value="TPR-like"/>
    <property type="match status" value="1"/>
</dbReference>
<dbReference type="Proteomes" id="UP001617669">
    <property type="component" value="Unassembled WGS sequence"/>
</dbReference>
<evidence type="ECO:0000256" key="3">
    <source>
        <dbReference type="ARBA" id="ARBA00023139"/>
    </source>
</evidence>
<protein>
    <recommendedName>
        <fullName evidence="6">Outer membrane protein assembly factor BamD</fullName>
    </recommendedName>
</protein>
<comment type="function">
    <text evidence="6">Part of the outer membrane protein assembly complex, which is involved in assembly and insertion of beta-barrel proteins into the outer membrane.</text>
</comment>
<keyword evidence="3 6" id="KW-0564">Palmitate</keyword>
<evidence type="ECO:0000256" key="4">
    <source>
        <dbReference type="ARBA" id="ARBA00023237"/>
    </source>
</evidence>
<comment type="caution">
    <text evidence="9">The sequence shown here is derived from an EMBL/GenBank/DDBJ whole genome shotgun (WGS) entry which is preliminary data.</text>
</comment>
<dbReference type="NCBIfam" id="TIGR03302">
    <property type="entry name" value="OM_YfiO"/>
    <property type="match status" value="1"/>
</dbReference>
<accession>A0ABW8GIZ3</accession>
<dbReference type="PROSITE" id="PS51257">
    <property type="entry name" value="PROKAR_LIPOPROTEIN"/>
    <property type="match status" value="1"/>
</dbReference>
<dbReference type="PANTHER" id="PTHR37423:SF1">
    <property type="entry name" value="OUTER MEMBRANE PROTEIN ASSEMBLY FACTOR BAMD"/>
    <property type="match status" value="1"/>
</dbReference>
<feature type="domain" description="Outer membrane lipoprotein BamD-like" evidence="8">
    <location>
        <begin position="33"/>
        <end position="235"/>
    </location>
</feature>
<evidence type="ECO:0000313" key="9">
    <source>
        <dbReference type="EMBL" id="MFJ5445350.1"/>
    </source>
</evidence>
<sequence length="267" mass="31140">MKHSLALIAVLWLTGCAIFGSPTELDETKGWPVQRIYAAATENMTTRDYEKAIKYFQILESRYPHGRYATQSQLEVIYAHYKKNDPAATMAAADRFIKLHPNHPNVDYAYYMKGLATFNERGIIEKLTKQQISDRDPKSLRESFLALKELVNRFPNSRYIKDATLRMSYLVNSLAEHELHVARYYMKRQAYVAAANRCKYVMEFYPDTPHIEEALVILISAYDEMGMNDLRDDTKRVLAQNYPNSPMLGANVPKDERVWWKFWESLF</sequence>
<organism evidence="9 10">
    <name type="scientific">Methylobacillus methanolivorans</name>
    <dbReference type="NCBI Taxonomy" id="1848927"/>
    <lineage>
        <taxon>Bacteria</taxon>
        <taxon>Pseudomonadati</taxon>
        <taxon>Pseudomonadota</taxon>
        <taxon>Betaproteobacteria</taxon>
        <taxon>Nitrosomonadales</taxon>
        <taxon>Methylophilaceae</taxon>
        <taxon>Methylobacillus</taxon>
    </lineage>
</organism>
<proteinExistence type="inferred from homology"/>
<reference evidence="9 10" key="1">
    <citation type="submission" date="2024-11" db="EMBL/GenBank/DDBJ databases">
        <authorList>
            <person name="Kaparullina E.N."/>
            <person name="Delegan Y.A."/>
            <person name="Doronina N.V."/>
        </authorList>
    </citation>
    <scope>NUCLEOTIDE SEQUENCE [LARGE SCALE GENOMIC DNA]</scope>
    <source>
        <strain evidence="9 10">7sh_L</strain>
    </source>
</reference>
<feature type="chain" id="PRO_5045420564" description="Outer membrane protein assembly factor BamD" evidence="7">
    <location>
        <begin position="20"/>
        <end position="267"/>
    </location>
</feature>
<keyword evidence="1 6" id="KW-0732">Signal</keyword>
<evidence type="ECO:0000256" key="1">
    <source>
        <dbReference type="ARBA" id="ARBA00022729"/>
    </source>
</evidence>
<evidence type="ECO:0000313" key="10">
    <source>
        <dbReference type="Proteomes" id="UP001617669"/>
    </source>
</evidence>
<evidence type="ECO:0000256" key="6">
    <source>
        <dbReference type="HAMAP-Rule" id="MF_00922"/>
    </source>
</evidence>
<dbReference type="InterPro" id="IPR039565">
    <property type="entry name" value="BamD-like"/>
</dbReference>
<dbReference type="EMBL" id="JBIWXY010000001">
    <property type="protein sequence ID" value="MFJ5445350.1"/>
    <property type="molecule type" value="Genomic_DNA"/>
</dbReference>
<keyword evidence="10" id="KW-1185">Reference proteome</keyword>
<evidence type="ECO:0000259" key="8">
    <source>
        <dbReference type="Pfam" id="PF13525"/>
    </source>
</evidence>
<comment type="similarity">
    <text evidence="6">Belongs to the BamD family.</text>
</comment>
<evidence type="ECO:0000256" key="5">
    <source>
        <dbReference type="ARBA" id="ARBA00023288"/>
    </source>
</evidence>
<dbReference type="InterPro" id="IPR017689">
    <property type="entry name" value="BamD"/>
</dbReference>
<gene>
    <name evidence="6" type="primary">bamD</name>
    <name evidence="9" type="ORF">ACIKP9_03835</name>
</gene>
<evidence type="ECO:0000256" key="2">
    <source>
        <dbReference type="ARBA" id="ARBA00023136"/>
    </source>
</evidence>
<keyword evidence="5 6" id="KW-0449">Lipoprotein</keyword>
<comment type="subcellular location">
    <subcellularLocation>
        <location evidence="6">Cell outer membrane</location>
        <topology evidence="6">Lipid-anchor</topology>
    </subcellularLocation>
</comment>
<dbReference type="InterPro" id="IPR011990">
    <property type="entry name" value="TPR-like_helical_dom_sf"/>
</dbReference>